<evidence type="ECO:0000313" key="4">
    <source>
        <dbReference type="Proteomes" id="UP000216311"/>
    </source>
</evidence>
<evidence type="ECO:0000256" key="1">
    <source>
        <dbReference type="SAM" id="Phobius"/>
    </source>
</evidence>
<dbReference type="Proteomes" id="UP000216311">
    <property type="component" value="Unassembled WGS sequence"/>
</dbReference>
<name>A0A255H4P4_9ACTN</name>
<reference evidence="3 4" key="1">
    <citation type="submission" date="2017-07" db="EMBL/GenBank/DDBJ databases">
        <title>Draft whole genome sequences of clinical Proprionibacteriaceae strains.</title>
        <authorList>
            <person name="Bernier A.-M."/>
            <person name="Bernard K."/>
            <person name="Domingo M.-C."/>
        </authorList>
    </citation>
    <scope>NUCLEOTIDE SEQUENCE [LARGE SCALE GENOMIC DNA]</scope>
    <source>
        <strain evidence="3 4">NML 130396</strain>
    </source>
</reference>
<feature type="domain" description="General stress protein 17M-like" evidence="2">
    <location>
        <begin position="21"/>
        <end position="93"/>
    </location>
</feature>
<feature type="transmembrane region" description="Helical" evidence="1">
    <location>
        <begin position="71"/>
        <end position="93"/>
    </location>
</feature>
<protein>
    <recommendedName>
        <fullName evidence="2">General stress protein 17M-like domain-containing protein</fullName>
    </recommendedName>
</protein>
<keyword evidence="1" id="KW-0812">Transmembrane</keyword>
<dbReference type="RefSeq" id="WP_094364070.1">
    <property type="nucleotide sequence ID" value="NZ_NMVQ01000014.1"/>
</dbReference>
<dbReference type="AlphaFoldDB" id="A0A255H4P4"/>
<keyword evidence="1" id="KW-1133">Transmembrane helix</keyword>
<organism evidence="3 4">
    <name type="scientific">Enemella dayhoffiae</name>
    <dbReference type="NCBI Taxonomy" id="2016507"/>
    <lineage>
        <taxon>Bacteria</taxon>
        <taxon>Bacillati</taxon>
        <taxon>Actinomycetota</taxon>
        <taxon>Actinomycetes</taxon>
        <taxon>Propionibacteriales</taxon>
        <taxon>Propionibacteriaceae</taxon>
        <taxon>Enemella</taxon>
    </lineage>
</organism>
<sequence length="169" mass="18125">MSAQFQGPQFQGLSLELEFPQSVALYDKYADAQKAVDFLADNRFPVENLAIVGTELKLVERVTGRKSWGTVIGSSALSGVSTGLLVGIVLALFTQGNFLLMLLVAIAIAVVISIIFGGLAYSMSGGKRDFNSVRTTVPSKYEILSEHKVAAQAREELAKLPGARAQAFE</sequence>
<dbReference type="Pfam" id="PF11181">
    <property type="entry name" value="YflT"/>
    <property type="match status" value="1"/>
</dbReference>
<keyword evidence="4" id="KW-1185">Reference proteome</keyword>
<comment type="caution">
    <text evidence="3">The sequence shown here is derived from an EMBL/GenBank/DDBJ whole genome shotgun (WGS) entry which is preliminary data.</text>
</comment>
<evidence type="ECO:0000313" key="3">
    <source>
        <dbReference type="EMBL" id="OYO21524.1"/>
    </source>
</evidence>
<feature type="transmembrane region" description="Helical" evidence="1">
    <location>
        <begin position="99"/>
        <end position="121"/>
    </location>
</feature>
<gene>
    <name evidence="3" type="ORF">CGZ93_10315</name>
</gene>
<proteinExistence type="predicted"/>
<accession>A0A255H4P4</accession>
<evidence type="ECO:0000259" key="2">
    <source>
        <dbReference type="Pfam" id="PF11181"/>
    </source>
</evidence>
<keyword evidence="1" id="KW-0472">Membrane</keyword>
<dbReference type="OrthoDB" id="3381462at2"/>
<dbReference type="InterPro" id="IPR025889">
    <property type="entry name" value="GSP17M-like_dom"/>
</dbReference>
<dbReference type="EMBL" id="NMVQ01000014">
    <property type="protein sequence ID" value="OYO21524.1"/>
    <property type="molecule type" value="Genomic_DNA"/>
</dbReference>